<evidence type="ECO:0000313" key="5">
    <source>
        <dbReference type="Proteomes" id="UP000309872"/>
    </source>
</evidence>
<dbReference type="AlphaFoldDB" id="A0A4U0GXW8"/>
<dbReference type="SUPFAM" id="SSF53187">
    <property type="entry name" value="Zn-dependent exopeptidases"/>
    <property type="match status" value="1"/>
</dbReference>
<dbReference type="PANTHER" id="PTHR30404:SF8">
    <property type="entry name" value="AUTOLYSIN PH-RELATED"/>
    <property type="match status" value="1"/>
</dbReference>
<accession>A0A4U0GXW8</accession>
<dbReference type="PANTHER" id="PTHR30404">
    <property type="entry name" value="N-ACETYLMURAMOYL-L-ALANINE AMIDASE"/>
    <property type="match status" value="1"/>
</dbReference>
<dbReference type="GO" id="GO:0030288">
    <property type="term" value="C:outer membrane-bounded periplasmic space"/>
    <property type="evidence" value="ECO:0007669"/>
    <property type="project" value="TreeGrafter"/>
</dbReference>
<dbReference type="CDD" id="cd02696">
    <property type="entry name" value="MurNAc-LAA"/>
    <property type="match status" value="1"/>
</dbReference>
<dbReference type="SMART" id="SM00646">
    <property type="entry name" value="Ami_3"/>
    <property type="match status" value="1"/>
</dbReference>
<organism evidence="4 5">
    <name type="scientific">Sphingobacterium alkalisoli</name>
    <dbReference type="NCBI Taxonomy" id="1874115"/>
    <lineage>
        <taxon>Bacteria</taxon>
        <taxon>Pseudomonadati</taxon>
        <taxon>Bacteroidota</taxon>
        <taxon>Sphingobacteriia</taxon>
        <taxon>Sphingobacteriales</taxon>
        <taxon>Sphingobacteriaceae</taxon>
        <taxon>Sphingobacterium</taxon>
    </lineage>
</organism>
<dbReference type="Gene3D" id="3.40.630.40">
    <property type="entry name" value="Zn-dependent exopeptidases"/>
    <property type="match status" value="1"/>
</dbReference>
<reference evidence="4 5" key="1">
    <citation type="submission" date="2019-04" db="EMBL/GenBank/DDBJ databases">
        <title>Sphingobacterium olei sp. nov., isolated from oil-contaminated soil.</title>
        <authorList>
            <person name="Liu B."/>
        </authorList>
    </citation>
    <scope>NUCLEOTIDE SEQUENCE [LARGE SCALE GENOMIC DNA]</scope>
    <source>
        <strain evidence="4 5">Y3L14</strain>
    </source>
</reference>
<dbReference type="Pfam" id="PF01520">
    <property type="entry name" value="Amidase_3"/>
    <property type="match status" value="1"/>
</dbReference>
<evidence type="ECO:0000256" key="2">
    <source>
        <dbReference type="ARBA" id="ARBA00011901"/>
    </source>
</evidence>
<proteinExistence type="predicted"/>
<gene>
    <name evidence="4" type="ORF">FAZ19_19680</name>
</gene>
<dbReference type="GO" id="GO:0009253">
    <property type="term" value="P:peptidoglycan catabolic process"/>
    <property type="evidence" value="ECO:0007669"/>
    <property type="project" value="InterPro"/>
</dbReference>
<name>A0A4U0GXW8_9SPHI</name>
<dbReference type="GO" id="GO:0008745">
    <property type="term" value="F:N-acetylmuramoyl-L-alanine amidase activity"/>
    <property type="evidence" value="ECO:0007669"/>
    <property type="project" value="UniProtKB-EC"/>
</dbReference>
<dbReference type="RefSeq" id="WP_136822479.1">
    <property type="nucleotide sequence ID" value="NZ_BMJX01000007.1"/>
</dbReference>
<dbReference type="Proteomes" id="UP000309872">
    <property type="component" value="Unassembled WGS sequence"/>
</dbReference>
<sequence length="181" mass="19763">MGVIFLIAGHHLKDPGASGNGYQENKLTIEMRDLIATRIRQLSPGTILWIDDDRDTLTQVIAKVNAVATADDYLLDVHFDAAASPKASGATVFVADGARDKSKSFGKDIVEFVSTILRIPNRGVRSEVLSNRKRLGILHTKASSALLEVGFISNPTDMANHEDWKHWAADEIARICIARVG</sequence>
<feature type="domain" description="MurNAc-LAA" evidence="3">
    <location>
        <begin position="62"/>
        <end position="177"/>
    </location>
</feature>
<comment type="catalytic activity">
    <reaction evidence="1">
        <text>Hydrolyzes the link between N-acetylmuramoyl residues and L-amino acid residues in certain cell-wall glycopeptides.</text>
        <dbReference type="EC" id="3.5.1.28"/>
    </reaction>
</comment>
<evidence type="ECO:0000259" key="3">
    <source>
        <dbReference type="SMART" id="SM00646"/>
    </source>
</evidence>
<dbReference type="InterPro" id="IPR050695">
    <property type="entry name" value="N-acetylmuramoyl_amidase_3"/>
</dbReference>
<comment type="caution">
    <text evidence="4">The sequence shown here is derived from an EMBL/GenBank/DDBJ whole genome shotgun (WGS) entry which is preliminary data.</text>
</comment>
<evidence type="ECO:0000313" key="4">
    <source>
        <dbReference type="EMBL" id="TJY62692.1"/>
    </source>
</evidence>
<dbReference type="EMBL" id="SUKA01000007">
    <property type="protein sequence ID" value="TJY62692.1"/>
    <property type="molecule type" value="Genomic_DNA"/>
</dbReference>
<protein>
    <recommendedName>
        <fullName evidence="2">N-acetylmuramoyl-L-alanine amidase</fullName>
        <ecNumber evidence="2">3.5.1.28</ecNumber>
    </recommendedName>
</protein>
<dbReference type="OrthoDB" id="957753at2"/>
<dbReference type="EC" id="3.5.1.28" evidence="2"/>
<dbReference type="InterPro" id="IPR002508">
    <property type="entry name" value="MurNAc-LAA_cat"/>
</dbReference>
<evidence type="ECO:0000256" key="1">
    <source>
        <dbReference type="ARBA" id="ARBA00001561"/>
    </source>
</evidence>
<keyword evidence="5" id="KW-1185">Reference proteome</keyword>